<feature type="chain" id="PRO_5045167917" description="ET module" evidence="1">
    <location>
        <begin position="20"/>
        <end position="112"/>
    </location>
</feature>
<name>A0ABR1CS53_NECAM</name>
<keyword evidence="1" id="KW-0732">Signal</keyword>
<dbReference type="Proteomes" id="UP001303046">
    <property type="component" value="Unassembled WGS sequence"/>
</dbReference>
<reference evidence="2 3" key="1">
    <citation type="submission" date="2023-08" db="EMBL/GenBank/DDBJ databases">
        <title>A Necator americanus chromosomal reference genome.</title>
        <authorList>
            <person name="Ilik V."/>
            <person name="Petrzelkova K.J."/>
            <person name="Pardy F."/>
            <person name="Fuh T."/>
            <person name="Niatou-Singa F.S."/>
            <person name="Gouil Q."/>
            <person name="Baker L."/>
            <person name="Ritchie M.E."/>
            <person name="Jex A.R."/>
            <person name="Gazzola D."/>
            <person name="Li H."/>
            <person name="Toshio Fujiwara R."/>
            <person name="Zhan B."/>
            <person name="Aroian R.V."/>
            <person name="Pafco B."/>
            <person name="Schwarz E.M."/>
        </authorList>
    </citation>
    <scope>NUCLEOTIDE SEQUENCE [LARGE SCALE GENOMIC DNA]</scope>
    <source>
        <strain evidence="2 3">Aroian</strain>
        <tissue evidence="2">Whole animal</tissue>
    </source>
</reference>
<dbReference type="EMBL" id="JAVFWL010000003">
    <property type="protein sequence ID" value="KAK6741152.1"/>
    <property type="molecule type" value="Genomic_DNA"/>
</dbReference>
<evidence type="ECO:0000256" key="1">
    <source>
        <dbReference type="SAM" id="SignalP"/>
    </source>
</evidence>
<feature type="signal peptide" evidence="1">
    <location>
        <begin position="1"/>
        <end position="19"/>
    </location>
</feature>
<organism evidence="2 3">
    <name type="scientific">Necator americanus</name>
    <name type="common">Human hookworm</name>
    <dbReference type="NCBI Taxonomy" id="51031"/>
    <lineage>
        <taxon>Eukaryota</taxon>
        <taxon>Metazoa</taxon>
        <taxon>Ecdysozoa</taxon>
        <taxon>Nematoda</taxon>
        <taxon>Chromadorea</taxon>
        <taxon>Rhabditida</taxon>
        <taxon>Rhabditina</taxon>
        <taxon>Rhabditomorpha</taxon>
        <taxon>Strongyloidea</taxon>
        <taxon>Ancylostomatidae</taxon>
        <taxon>Bunostominae</taxon>
        <taxon>Necator</taxon>
    </lineage>
</organism>
<dbReference type="PANTHER" id="PTHR34721">
    <property type="entry name" value="PROTEIN CBG09734"/>
    <property type="match status" value="1"/>
</dbReference>
<evidence type="ECO:0000313" key="2">
    <source>
        <dbReference type="EMBL" id="KAK6741152.1"/>
    </source>
</evidence>
<gene>
    <name evidence="2" type="primary">Necator_chrIII.g9937</name>
    <name evidence="2" type="ORF">RB195_009172</name>
</gene>
<keyword evidence="3" id="KW-1185">Reference proteome</keyword>
<proteinExistence type="predicted"/>
<evidence type="ECO:0008006" key="4">
    <source>
        <dbReference type="Google" id="ProtNLM"/>
    </source>
</evidence>
<accession>A0ABR1CS53</accession>
<comment type="caution">
    <text evidence="2">The sequence shown here is derived from an EMBL/GenBank/DDBJ whole genome shotgun (WGS) entry which is preliminary data.</text>
</comment>
<dbReference type="PANTHER" id="PTHR34721:SF11">
    <property type="entry name" value="ACTIVIN_RECP DOMAIN-CONTAINING PROTEIN"/>
    <property type="match status" value="1"/>
</dbReference>
<evidence type="ECO:0000313" key="3">
    <source>
        <dbReference type="Proteomes" id="UP001303046"/>
    </source>
</evidence>
<sequence length="112" mass="11836">MSSYLLFAVLLGLAGLTSAIKCYLGTPDGQGKVQNTTECPGKFCVIVHPKPNIHAPPIHGCDIFNACKNDGCTSQDEADATLCCCSYELCNSSSMLVALPAVATIVFSKLMF</sequence>
<protein>
    <recommendedName>
        <fullName evidence="4">ET module</fullName>
    </recommendedName>
</protein>